<dbReference type="InterPro" id="IPR000305">
    <property type="entry name" value="GIY-YIG_endonuc"/>
</dbReference>
<evidence type="ECO:0000313" key="4">
    <source>
        <dbReference type="Proteomes" id="UP000523955"/>
    </source>
</evidence>
<protein>
    <submittedName>
        <fullName evidence="3">GIY-YIG nuclease family protein</fullName>
    </submittedName>
</protein>
<reference evidence="3 4" key="1">
    <citation type="submission" date="2020-08" db="EMBL/GenBank/DDBJ databases">
        <authorList>
            <person name="Seo M.-J."/>
        </authorList>
    </citation>
    <scope>NUCLEOTIDE SEQUENCE [LARGE SCALE GENOMIC DNA]</scope>
    <source>
        <strain evidence="3 4">KIGAM211</strain>
    </source>
</reference>
<dbReference type="CDD" id="cd10456">
    <property type="entry name" value="GIY-YIG_UPF0213"/>
    <property type="match status" value="1"/>
</dbReference>
<dbReference type="PANTHER" id="PTHR34477">
    <property type="entry name" value="UPF0213 PROTEIN YHBQ"/>
    <property type="match status" value="1"/>
</dbReference>
<gene>
    <name evidence="3" type="ORF">H5V45_19470</name>
</gene>
<accession>A0A7X0RJL6</accession>
<feature type="domain" description="GIY-YIG" evidence="2">
    <location>
        <begin position="1"/>
        <end position="75"/>
    </location>
</feature>
<dbReference type="PANTHER" id="PTHR34477:SF1">
    <property type="entry name" value="UPF0213 PROTEIN YHBQ"/>
    <property type="match status" value="1"/>
</dbReference>
<dbReference type="EMBL" id="JACKXE010000002">
    <property type="protein sequence ID" value="MBB6629514.1"/>
    <property type="molecule type" value="Genomic_DNA"/>
</dbReference>
<evidence type="ECO:0000313" key="3">
    <source>
        <dbReference type="EMBL" id="MBB6629514.1"/>
    </source>
</evidence>
<dbReference type="Proteomes" id="UP000523955">
    <property type="component" value="Unassembled WGS sequence"/>
</dbReference>
<evidence type="ECO:0000256" key="1">
    <source>
        <dbReference type="ARBA" id="ARBA00007435"/>
    </source>
</evidence>
<dbReference type="AlphaFoldDB" id="A0A7X0RJL6"/>
<evidence type="ECO:0000259" key="2">
    <source>
        <dbReference type="PROSITE" id="PS50164"/>
    </source>
</evidence>
<dbReference type="InterPro" id="IPR035901">
    <property type="entry name" value="GIY-YIG_endonuc_sf"/>
</dbReference>
<name>A0A7X0RJL6_9ACTN</name>
<sequence>MAYTYMLECSDGSFYVGSTRNLERRLHEHATGMGAEYTRERLPVRLVWIEEFENVGLAFAREKQVQNWSRKKRLALIAGSYGELPALARKHFD</sequence>
<comment type="similarity">
    <text evidence="1">Belongs to the UPF0213 family.</text>
</comment>
<keyword evidence="4" id="KW-1185">Reference proteome</keyword>
<comment type="caution">
    <text evidence="3">The sequence shown here is derived from an EMBL/GenBank/DDBJ whole genome shotgun (WGS) entry which is preliminary data.</text>
</comment>
<proteinExistence type="inferred from homology"/>
<dbReference type="Gene3D" id="3.40.1440.10">
    <property type="entry name" value="GIY-YIG endonuclease"/>
    <property type="match status" value="1"/>
</dbReference>
<dbReference type="InterPro" id="IPR050190">
    <property type="entry name" value="UPF0213_domain"/>
</dbReference>
<organism evidence="3 4">
    <name type="scientific">Nocardioides luti</name>
    <dbReference type="NCBI Taxonomy" id="2761101"/>
    <lineage>
        <taxon>Bacteria</taxon>
        <taxon>Bacillati</taxon>
        <taxon>Actinomycetota</taxon>
        <taxon>Actinomycetes</taxon>
        <taxon>Propionibacteriales</taxon>
        <taxon>Nocardioidaceae</taxon>
        <taxon>Nocardioides</taxon>
    </lineage>
</organism>
<dbReference type="Pfam" id="PF01541">
    <property type="entry name" value="GIY-YIG"/>
    <property type="match status" value="1"/>
</dbReference>
<dbReference type="PROSITE" id="PS50164">
    <property type="entry name" value="GIY_YIG"/>
    <property type="match status" value="1"/>
</dbReference>
<dbReference type="SUPFAM" id="SSF82771">
    <property type="entry name" value="GIY-YIG endonuclease"/>
    <property type="match status" value="1"/>
</dbReference>
<dbReference type="SMART" id="SM00465">
    <property type="entry name" value="GIYc"/>
    <property type="match status" value="1"/>
</dbReference>
<dbReference type="RefSeq" id="WP_185254837.1">
    <property type="nucleotide sequence ID" value="NZ_JACKXE010000002.1"/>
</dbReference>